<accession>A0A4Z1KCK2</accession>
<protein>
    <submittedName>
        <fullName evidence="1">Uncharacterized protein</fullName>
    </submittedName>
</protein>
<gene>
    <name evidence="1" type="ORF">BPOR_1247g00020</name>
</gene>
<dbReference type="AlphaFoldDB" id="A0A4Z1KCK2"/>
<sequence length="165" mass="18849">MLHPGKPLEAANGTPIFGGSTHRLAILFDELRAEGKNAGDRLMNARRGPYFTRAFNVLFGQDTQNVNNGVDEDEQTALALRKYFLALKGMRHEEVQLYGHAFNEVDAQADPRFNKLARYLFSNIPKNFDYANVYLNPRPINFITSTFTALLLHECEWEKQKLTSR</sequence>
<organism evidence="1 2">
    <name type="scientific">Botrytis porri</name>
    <dbReference type="NCBI Taxonomy" id="87229"/>
    <lineage>
        <taxon>Eukaryota</taxon>
        <taxon>Fungi</taxon>
        <taxon>Dikarya</taxon>
        <taxon>Ascomycota</taxon>
        <taxon>Pezizomycotina</taxon>
        <taxon>Leotiomycetes</taxon>
        <taxon>Helotiales</taxon>
        <taxon>Sclerotiniaceae</taxon>
        <taxon>Botrytis</taxon>
    </lineage>
</organism>
<comment type="caution">
    <text evidence="1">The sequence shown here is derived from an EMBL/GenBank/DDBJ whole genome shotgun (WGS) entry which is preliminary data.</text>
</comment>
<evidence type="ECO:0000313" key="2">
    <source>
        <dbReference type="Proteomes" id="UP000297280"/>
    </source>
</evidence>
<evidence type="ECO:0000313" key="1">
    <source>
        <dbReference type="EMBL" id="TGO81252.1"/>
    </source>
</evidence>
<dbReference type="Proteomes" id="UP000297280">
    <property type="component" value="Unassembled WGS sequence"/>
</dbReference>
<proteinExistence type="predicted"/>
<keyword evidence="2" id="KW-1185">Reference proteome</keyword>
<name>A0A4Z1KCK2_9HELO</name>
<reference evidence="1 2" key="1">
    <citation type="submission" date="2017-12" db="EMBL/GenBank/DDBJ databases">
        <title>Comparative genomics of Botrytis spp.</title>
        <authorList>
            <person name="Valero-Jimenez C.A."/>
            <person name="Tapia P."/>
            <person name="Veloso J."/>
            <person name="Silva-Moreno E."/>
            <person name="Staats M."/>
            <person name="Valdes J.H."/>
            <person name="Van Kan J.A.L."/>
        </authorList>
    </citation>
    <scope>NUCLEOTIDE SEQUENCE [LARGE SCALE GENOMIC DNA]</scope>
    <source>
        <strain evidence="1 2">MUCL3349</strain>
    </source>
</reference>
<dbReference type="EMBL" id="PQXO01001240">
    <property type="protein sequence ID" value="TGO81252.1"/>
    <property type="molecule type" value="Genomic_DNA"/>
</dbReference>